<organism evidence="2 3">
    <name type="scientific">Paraburkholderia fynbosensis</name>
    <dbReference type="NCBI Taxonomy" id="1200993"/>
    <lineage>
        <taxon>Bacteria</taxon>
        <taxon>Pseudomonadati</taxon>
        <taxon>Pseudomonadota</taxon>
        <taxon>Betaproteobacteria</taxon>
        <taxon>Burkholderiales</taxon>
        <taxon>Burkholderiaceae</taxon>
        <taxon>Paraburkholderia</taxon>
    </lineage>
</organism>
<sequence>MGIHGMSTAEAVVAIPVTIFLTAPLMEPVLVR</sequence>
<protein>
    <submittedName>
        <fullName evidence="2">Uncharacterized protein</fullName>
    </submittedName>
</protein>
<keyword evidence="1" id="KW-0812">Transmembrane</keyword>
<keyword evidence="3" id="KW-1185">Reference proteome</keyword>
<evidence type="ECO:0000313" key="3">
    <source>
        <dbReference type="Proteomes" id="UP000494252"/>
    </source>
</evidence>
<dbReference type="Proteomes" id="UP000494252">
    <property type="component" value="Unassembled WGS sequence"/>
</dbReference>
<keyword evidence="1" id="KW-1133">Transmembrane helix</keyword>
<gene>
    <name evidence="2" type="ORF">LMG27177_02021</name>
</gene>
<feature type="transmembrane region" description="Helical" evidence="1">
    <location>
        <begin position="12"/>
        <end position="31"/>
    </location>
</feature>
<evidence type="ECO:0000256" key="1">
    <source>
        <dbReference type="SAM" id="Phobius"/>
    </source>
</evidence>
<accession>A0A6J5FTI0</accession>
<proteinExistence type="predicted"/>
<dbReference type="EMBL" id="CADIKI010000005">
    <property type="protein sequence ID" value="CAB3786504.1"/>
    <property type="molecule type" value="Genomic_DNA"/>
</dbReference>
<name>A0A6J5FTI0_9BURK</name>
<dbReference type="AlphaFoldDB" id="A0A6J5FTI0"/>
<reference evidence="2 3" key="1">
    <citation type="submission" date="2020-04" db="EMBL/GenBank/DDBJ databases">
        <authorList>
            <person name="De Canck E."/>
        </authorList>
    </citation>
    <scope>NUCLEOTIDE SEQUENCE [LARGE SCALE GENOMIC DNA]</scope>
    <source>
        <strain evidence="2 3">LMG 27177</strain>
    </source>
</reference>
<evidence type="ECO:0000313" key="2">
    <source>
        <dbReference type="EMBL" id="CAB3786504.1"/>
    </source>
</evidence>
<keyword evidence="1" id="KW-0472">Membrane</keyword>